<dbReference type="AlphaFoldDB" id="A0A1I3J0S0"/>
<feature type="signal peptide" evidence="1">
    <location>
        <begin position="1"/>
        <end position="17"/>
    </location>
</feature>
<dbReference type="STRING" id="1125876.SAMN05443292_2871"/>
<name>A0A1I3J0S0_9FLAO</name>
<protein>
    <submittedName>
        <fullName evidence="2">GLPGLI family protein</fullName>
    </submittedName>
</protein>
<dbReference type="Pfam" id="PF09697">
    <property type="entry name" value="Porph_ging"/>
    <property type="match status" value="1"/>
</dbReference>
<keyword evidence="1" id="KW-0732">Signal</keyword>
<dbReference type="EMBL" id="FOQT01000005">
    <property type="protein sequence ID" value="SFI53685.1"/>
    <property type="molecule type" value="Genomic_DNA"/>
</dbReference>
<dbReference type="OrthoDB" id="1440774at2"/>
<evidence type="ECO:0000313" key="3">
    <source>
        <dbReference type="Proteomes" id="UP000198931"/>
    </source>
</evidence>
<evidence type="ECO:0000313" key="2">
    <source>
        <dbReference type="EMBL" id="SFI53685.1"/>
    </source>
</evidence>
<dbReference type="NCBIfam" id="TIGR01200">
    <property type="entry name" value="GLPGLI"/>
    <property type="match status" value="1"/>
</dbReference>
<dbReference type="InterPro" id="IPR005901">
    <property type="entry name" value="GLPGLI"/>
</dbReference>
<keyword evidence="3" id="KW-1185">Reference proteome</keyword>
<dbReference type="RefSeq" id="WP_090082406.1">
    <property type="nucleotide sequence ID" value="NZ_FOQT01000005.1"/>
</dbReference>
<reference evidence="2 3" key="1">
    <citation type="submission" date="2016-10" db="EMBL/GenBank/DDBJ databases">
        <authorList>
            <person name="de Groot N.N."/>
        </authorList>
    </citation>
    <scope>NUCLEOTIDE SEQUENCE [LARGE SCALE GENOMIC DNA]</scope>
    <source>
        <strain evidence="2 3">DSM 26000</strain>
    </source>
</reference>
<accession>A0A1I3J0S0</accession>
<evidence type="ECO:0000256" key="1">
    <source>
        <dbReference type="SAM" id="SignalP"/>
    </source>
</evidence>
<gene>
    <name evidence="2" type="ORF">SAMN05443292_2871</name>
</gene>
<feature type="chain" id="PRO_5011612606" evidence="1">
    <location>
        <begin position="18"/>
        <end position="286"/>
    </location>
</feature>
<sequence>MKKLTLLLILIANLAFAQNQRFAYEYKFVSDSTKKENVDKEMMYLDITKDGSKFYSRAVFVSDSTMNAMFEKQIKTSGSMNVSINMGQSSGKVRFKVFKSYPDYKTYFITQMGRDSYKVLDDRELVWKILPDKETVGEFMAQKATTEMYGRKWTAWFTTDIPLQDGPYKFRGLPGLIVKISDASNSHVFQLKAVTKFKEETVGVENVFGGDKAIAINEKQYKKIYIENRNDPAKALKTMMGSGTTMSFRDASGKEMSAAEMIRNREKSAKENNLKNNNLLEIDLLK</sequence>
<proteinExistence type="predicted"/>
<organism evidence="2 3">
    <name type="scientific">Halpernia frigidisoli</name>
    <dbReference type="NCBI Taxonomy" id="1125876"/>
    <lineage>
        <taxon>Bacteria</taxon>
        <taxon>Pseudomonadati</taxon>
        <taxon>Bacteroidota</taxon>
        <taxon>Flavobacteriia</taxon>
        <taxon>Flavobacteriales</taxon>
        <taxon>Weeksellaceae</taxon>
        <taxon>Chryseobacterium group</taxon>
        <taxon>Halpernia</taxon>
    </lineage>
</organism>
<dbReference type="Proteomes" id="UP000198931">
    <property type="component" value="Unassembled WGS sequence"/>
</dbReference>